<keyword evidence="1" id="KW-0732">Signal</keyword>
<organism evidence="2 3">
    <name type="scientific">Tenggerimyces flavus</name>
    <dbReference type="NCBI Taxonomy" id="1708749"/>
    <lineage>
        <taxon>Bacteria</taxon>
        <taxon>Bacillati</taxon>
        <taxon>Actinomycetota</taxon>
        <taxon>Actinomycetes</taxon>
        <taxon>Propionibacteriales</taxon>
        <taxon>Nocardioidaceae</taxon>
        <taxon>Tenggerimyces</taxon>
    </lineage>
</organism>
<evidence type="ECO:0000313" key="2">
    <source>
        <dbReference type="EMBL" id="MFC3761405.1"/>
    </source>
</evidence>
<protein>
    <submittedName>
        <fullName evidence="2">Uncharacterized protein</fullName>
    </submittedName>
</protein>
<accession>A0ABV7Y7Y5</accession>
<evidence type="ECO:0000256" key="1">
    <source>
        <dbReference type="SAM" id="SignalP"/>
    </source>
</evidence>
<sequence>MVVRRMRSGVVAATVLALVAALALATAPGAVAEDRPEQSTMPALEAVETSYPEDAAARDFNTGPAGWSFAQDYATGCWARARACPKIAGDWQTDGGQLGDGDGYLRFRGNATSVGSPWGEGSYADWTSPWFTYTSRDAQSWAIAFDWRSSKGDYTLGWNGLRFELRDLADRVVRTVVPGTVAAPTGDWRQLTVPFDGRGAFAPGKRYRIHAVAIDYSGPSAATLGNQDVDNVTFTTSTAPSPVPIARCAAERDLSNGVSDAAIALLSGAPGSLCQSSEPLHDGGFPAAKLADNLAKAPGLGDVVRAGAGAFTVVDVASGQTGAWAVGAPSGTPQRFYAWVGRSSNVAVFFATYQPQRVVDRLMNGNGTPPAAATGVIQDQLGDNLAAPVGEVMIDPSWTPDNAIWHVATALARQGLPNSALPIPAGSDGLVELPDVGVPELPAAR</sequence>
<dbReference type="Proteomes" id="UP001595699">
    <property type="component" value="Unassembled WGS sequence"/>
</dbReference>
<feature type="signal peptide" evidence="1">
    <location>
        <begin position="1"/>
        <end position="32"/>
    </location>
</feature>
<gene>
    <name evidence="2" type="ORF">ACFOUW_11190</name>
</gene>
<evidence type="ECO:0000313" key="3">
    <source>
        <dbReference type="Proteomes" id="UP001595699"/>
    </source>
</evidence>
<dbReference type="RefSeq" id="WP_205118469.1">
    <property type="nucleotide sequence ID" value="NZ_JAFBCM010000001.1"/>
</dbReference>
<name>A0ABV7Y7Y5_9ACTN</name>
<comment type="caution">
    <text evidence="2">The sequence shown here is derived from an EMBL/GenBank/DDBJ whole genome shotgun (WGS) entry which is preliminary data.</text>
</comment>
<keyword evidence="3" id="KW-1185">Reference proteome</keyword>
<dbReference type="EMBL" id="JBHRZH010000008">
    <property type="protein sequence ID" value="MFC3761405.1"/>
    <property type="molecule type" value="Genomic_DNA"/>
</dbReference>
<proteinExistence type="predicted"/>
<reference evidence="3" key="1">
    <citation type="journal article" date="2019" name="Int. J. Syst. Evol. Microbiol.">
        <title>The Global Catalogue of Microorganisms (GCM) 10K type strain sequencing project: providing services to taxonomists for standard genome sequencing and annotation.</title>
        <authorList>
            <consortium name="The Broad Institute Genomics Platform"/>
            <consortium name="The Broad Institute Genome Sequencing Center for Infectious Disease"/>
            <person name="Wu L."/>
            <person name="Ma J."/>
        </authorList>
    </citation>
    <scope>NUCLEOTIDE SEQUENCE [LARGE SCALE GENOMIC DNA]</scope>
    <source>
        <strain evidence="3">CGMCC 4.7241</strain>
    </source>
</reference>
<feature type="chain" id="PRO_5046241363" evidence="1">
    <location>
        <begin position="33"/>
        <end position="445"/>
    </location>
</feature>